<accession>A0ABV6HMV4</accession>
<keyword evidence="1" id="KW-0812">Transmembrane</keyword>
<dbReference type="InterPro" id="IPR008523">
    <property type="entry name" value="DUF805"/>
</dbReference>
<gene>
    <name evidence="2" type="ORF">ACFFI0_18070</name>
</gene>
<comment type="caution">
    <text evidence="2">The sequence shown here is derived from an EMBL/GenBank/DDBJ whole genome shotgun (WGS) entry which is preliminary data.</text>
</comment>
<dbReference type="EMBL" id="JBHLWO010000002">
    <property type="protein sequence ID" value="MFC0320238.1"/>
    <property type="molecule type" value="Genomic_DNA"/>
</dbReference>
<protein>
    <submittedName>
        <fullName evidence="2">DUF805 domain-containing protein</fullName>
    </submittedName>
</protein>
<keyword evidence="3" id="KW-1185">Reference proteome</keyword>
<dbReference type="Proteomes" id="UP001589774">
    <property type="component" value="Unassembled WGS sequence"/>
</dbReference>
<dbReference type="Pfam" id="PF05656">
    <property type="entry name" value="DUF805"/>
    <property type="match status" value="1"/>
</dbReference>
<evidence type="ECO:0000313" key="2">
    <source>
        <dbReference type="EMBL" id="MFC0320238.1"/>
    </source>
</evidence>
<dbReference type="RefSeq" id="WP_149105913.1">
    <property type="nucleotide sequence ID" value="NZ_JBHLWO010000002.1"/>
</dbReference>
<sequence>MFRAPFSFEGRIRRMEYGISFLIYLIFIIFINIVIGDDEDSIYNLLGLGAVPLLWFLWAQGAKRCHDLGSNGWYQIVPFYFLVLIFRQGEEGENYYGDDPRVPKGEPTYIRPEVIVNQDESNNEI</sequence>
<organism evidence="2 3">
    <name type="scientific">Olivibacter oleidegradans</name>
    <dbReference type="NCBI Taxonomy" id="760123"/>
    <lineage>
        <taxon>Bacteria</taxon>
        <taxon>Pseudomonadati</taxon>
        <taxon>Bacteroidota</taxon>
        <taxon>Sphingobacteriia</taxon>
        <taxon>Sphingobacteriales</taxon>
        <taxon>Sphingobacteriaceae</taxon>
        <taxon>Olivibacter</taxon>
    </lineage>
</organism>
<reference evidence="2 3" key="1">
    <citation type="submission" date="2024-09" db="EMBL/GenBank/DDBJ databases">
        <authorList>
            <person name="Sun Q."/>
            <person name="Mori K."/>
        </authorList>
    </citation>
    <scope>NUCLEOTIDE SEQUENCE [LARGE SCALE GENOMIC DNA]</scope>
    <source>
        <strain evidence="2 3">CCM 7765</strain>
    </source>
</reference>
<feature type="transmembrane region" description="Helical" evidence="1">
    <location>
        <begin position="17"/>
        <end position="35"/>
    </location>
</feature>
<feature type="transmembrane region" description="Helical" evidence="1">
    <location>
        <begin position="41"/>
        <end position="58"/>
    </location>
</feature>
<dbReference type="PANTHER" id="PTHR34980">
    <property type="entry name" value="INNER MEMBRANE PROTEIN-RELATED-RELATED"/>
    <property type="match status" value="1"/>
</dbReference>
<keyword evidence="1" id="KW-0472">Membrane</keyword>
<keyword evidence="1" id="KW-1133">Transmembrane helix</keyword>
<evidence type="ECO:0000313" key="3">
    <source>
        <dbReference type="Proteomes" id="UP001589774"/>
    </source>
</evidence>
<proteinExistence type="predicted"/>
<name>A0ABV6HMV4_9SPHI</name>
<dbReference type="PANTHER" id="PTHR34980:SF3">
    <property type="entry name" value="BLR8105 PROTEIN"/>
    <property type="match status" value="1"/>
</dbReference>
<evidence type="ECO:0000256" key="1">
    <source>
        <dbReference type="SAM" id="Phobius"/>
    </source>
</evidence>